<dbReference type="OrthoDB" id="9791529at2"/>
<evidence type="ECO:0000313" key="1">
    <source>
        <dbReference type="EMBL" id="PTX58362.1"/>
    </source>
</evidence>
<reference evidence="1 2" key="1">
    <citation type="submission" date="2018-04" db="EMBL/GenBank/DDBJ databases">
        <title>Genomic Encyclopedia of Archaeal and Bacterial Type Strains, Phase II (KMG-II): from individual species to whole genera.</title>
        <authorList>
            <person name="Goeker M."/>
        </authorList>
    </citation>
    <scope>NUCLEOTIDE SEQUENCE [LARGE SCALE GENOMIC DNA]</scope>
    <source>
        <strain evidence="1 2">DSM 25731</strain>
    </source>
</reference>
<accession>A0A2T6BQQ0</accession>
<dbReference type="Pfam" id="PF13279">
    <property type="entry name" value="4HBT_2"/>
    <property type="match status" value="1"/>
</dbReference>
<dbReference type="CDD" id="cd00586">
    <property type="entry name" value="4HBT"/>
    <property type="match status" value="1"/>
</dbReference>
<dbReference type="GO" id="GO:0016787">
    <property type="term" value="F:hydrolase activity"/>
    <property type="evidence" value="ECO:0007669"/>
    <property type="project" value="UniProtKB-KW"/>
</dbReference>
<organism evidence="1 2">
    <name type="scientific">Kordia periserrulae</name>
    <dbReference type="NCBI Taxonomy" id="701523"/>
    <lineage>
        <taxon>Bacteria</taxon>
        <taxon>Pseudomonadati</taxon>
        <taxon>Bacteroidota</taxon>
        <taxon>Flavobacteriia</taxon>
        <taxon>Flavobacteriales</taxon>
        <taxon>Flavobacteriaceae</taxon>
        <taxon>Kordia</taxon>
    </lineage>
</organism>
<keyword evidence="2" id="KW-1185">Reference proteome</keyword>
<sequence>MKDLPKILESTATIRFQDCDPLNHLNNSKYLDYLINAREDQLIAHYNLNIFENAKNTGTTWVVGSHQIAYIRPALVMETVTIQSQLIQYGKKQLLVEIRMYNEDKTELKAVMWSSFVHFNVLKGKAHEHNDYFLQLFENVQLPVEESTFDKRIKSLRLAMVS</sequence>
<comment type="caution">
    <text evidence="1">The sequence shown here is derived from an EMBL/GenBank/DDBJ whole genome shotgun (WGS) entry which is preliminary data.</text>
</comment>
<evidence type="ECO:0000313" key="2">
    <source>
        <dbReference type="Proteomes" id="UP000244090"/>
    </source>
</evidence>
<dbReference type="EMBL" id="QBKT01000014">
    <property type="protein sequence ID" value="PTX58362.1"/>
    <property type="molecule type" value="Genomic_DNA"/>
</dbReference>
<dbReference type="SUPFAM" id="SSF54637">
    <property type="entry name" value="Thioesterase/thiol ester dehydrase-isomerase"/>
    <property type="match status" value="1"/>
</dbReference>
<gene>
    <name evidence="1" type="ORF">C8N46_1147</name>
</gene>
<dbReference type="InterPro" id="IPR029069">
    <property type="entry name" value="HotDog_dom_sf"/>
</dbReference>
<dbReference type="RefSeq" id="WP_108116796.1">
    <property type="nucleotide sequence ID" value="NZ_QBKT01000014.1"/>
</dbReference>
<dbReference type="AlphaFoldDB" id="A0A2T6BQQ0"/>
<keyword evidence="1" id="KW-0378">Hydrolase</keyword>
<proteinExistence type="predicted"/>
<protein>
    <submittedName>
        <fullName evidence="1">Acyl-CoA thioester hydrolase</fullName>
    </submittedName>
</protein>
<dbReference type="Proteomes" id="UP000244090">
    <property type="component" value="Unassembled WGS sequence"/>
</dbReference>
<dbReference type="Gene3D" id="3.10.129.10">
    <property type="entry name" value="Hotdog Thioesterase"/>
    <property type="match status" value="1"/>
</dbReference>
<name>A0A2T6BQQ0_9FLAO</name>